<keyword evidence="5 6" id="KW-0449">Lipoprotein</keyword>
<comment type="function">
    <text evidence="6">Part of the outer membrane protein assembly complex, which is involved in assembly and insertion of beta-barrel proteins into the outer membrane.</text>
</comment>
<feature type="domain" description="Outer membrane lipoprotein BamD-like" evidence="7">
    <location>
        <begin position="34"/>
        <end position="237"/>
    </location>
</feature>
<evidence type="ECO:0000256" key="5">
    <source>
        <dbReference type="ARBA" id="ARBA00023288"/>
    </source>
</evidence>
<dbReference type="Pfam" id="PF13525">
    <property type="entry name" value="YfiO"/>
    <property type="match status" value="1"/>
</dbReference>
<dbReference type="CDD" id="cd15830">
    <property type="entry name" value="BamD"/>
    <property type="match status" value="1"/>
</dbReference>
<dbReference type="GO" id="GO:1990063">
    <property type="term" value="C:Bam protein complex"/>
    <property type="evidence" value="ECO:0007669"/>
    <property type="project" value="TreeGrafter"/>
</dbReference>
<evidence type="ECO:0000313" key="8">
    <source>
        <dbReference type="EMBL" id="AVP98803.1"/>
    </source>
</evidence>
<dbReference type="PANTHER" id="PTHR37423:SF1">
    <property type="entry name" value="OUTER MEMBRANE PROTEIN ASSEMBLY FACTOR BAMD"/>
    <property type="match status" value="1"/>
</dbReference>
<evidence type="ECO:0000256" key="2">
    <source>
        <dbReference type="ARBA" id="ARBA00023136"/>
    </source>
</evidence>
<comment type="similarity">
    <text evidence="6">Belongs to the BamD family.</text>
</comment>
<dbReference type="PROSITE" id="PS51257">
    <property type="entry name" value="PROKAR_LIPOPROTEIN"/>
    <property type="match status" value="1"/>
</dbReference>
<organism evidence="8 9">
    <name type="scientific">Ahniella affigens</name>
    <dbReference type="NCBI Taxonomy" id="2021234"/>
    <lineage>
        <taxon>Bacteria</taxon>
        <taxon>Pseudomonadati</taxon>
        <taxon>Pseudomonadota</taxon>
        <taxon>Gammaproteobacteria</taxon>
        <taxon>Lysobacterales</taxon>
        <taxon>Rhodanobacteraceae</taxon>
        <taxon>Ahniella</taxon>
    </lineage>
</organism>
<keyword evidence="4 6" id="KW-0998">Cell outer membrane</keyword>
<dbReference type="Proteomes" id="UP000241074">
    <property type="component" value="Chromosome"/>
</dbReference>
<dbReference type="InterPro" id="IPR017689">
    <property type="entry name" value="BamD"/>
</dbReference>
<dbReference type="HAMAP" id="MF_00922">
    <property type="entry name" value="OM_assembly_BamD"/>
    <property type="match status" value="1"/>
</dbReference>
<protein>
    <recommendedName>
        <fullName evidence="6">Outer membrane protein assembly factor BamD</fullName>
    </recommendedName>
</protein>
<dbReference type="AlphaFoldDB" id="A0A2P1PVC5"/>
<proteinExistence type="inferred from homology"/>
<keyword evidence="2 6" id="KW-0472">Membrane</keyword>
<evidence type="ECO:0000256" key="1">
    <source>
        <dbReference type="ARBA" id="ARBA00022729"/>
    </source>
</evidence>
<dbReference type="InterPro" id="IPR039565">
    <property type="entry name" value="BamD-like"/>
</dbReference>
<dbReference type="SUPFAM" id="SSF48452">
    <property type="entry name" value="TPR-like"/>
    <property type="match status" value="1"/>
</dbReference>
<accession>A0A2P1PVC5</accession>
<sequence length="272" mass="31907">MLFLNRKVLLIALILLLGACNRDRVKMDDAETLPVDQLYREAKSTLDAGQYRRASRFYERLVARFPYGKYHEQSQLELAYSQHKERRAEDALSTVNRFIKLYPTHERIDYAYYLRGLINFEREAGFLDRFIEKDFTRRDLKNIRQSFQDFKELTDKYPNSSYANDARTRMVYLRNGLAQGEINIASYYYRRGAYVAAIGRARYVLEQFQEAPQAGDALALMVLSYEKLGQTEASADALKVLKLNYPEHAYFTGHFPKRKATWKQLNPFRAEA</sequence>
<reference evidence="8 9" key="1">
    <citation type="submission" date="2018-03" db="EMBL/GenBank/DDBJ databases">
        <title>Ahniella affigens gen. nov., sp. nov., a gammaproteobacterium isolated from sandy soil near a stream.</title>
        <authorList>
            <person name="Ko Y."/>
            <person name="Kim J.-H."/>
        </authorList>
    </citation>
    <scope>NUCLEOTIDE SEQUENCE [LARGE SCALE GENOMIC DNA]</scope>
    <source>
        <strain evidence="8 9">D13</strain>
    </source>
</reference>
<dbReference type="InterPro" id="IPR011990">
    <property type="entry name" value="TPR-like_helical_dom_sf"/>
</dbReference>
<name>A0A2P1PVC5_9GAMM</name>
<dbReference type="Gene3D" id="1.25.40.10">
    <property type="entry name" value="Tetratricopeptide repeat domain"/>
    <property type="match status" value="1"/>
</dbReference>
<dbReference type="RefSeq" id="WP_106892722.1">
    <property type="nucleotide sequence ID" value="NZ_CP027860.1"/>
</dbReference>
<evidence type="ECO:0000313" key="9">
    <source>
        <dbReference type="Proteomes" id="UP000241074"/>
    </source>
</evidence>
<dbReference type="KEGG" id="xba:C7S18_17155"/>
<keyword evidence="9" id="KW-1185">Reference proteome</keyword>
<evidence type="ECO:0000256" key="4">
    <source>
        <dbReference type="ARBA" id="ARBA00023237"/>
    </source>
</evidence>
<reference evidence="8 9" key="2">
    <citation type="submission" date="2018-03" db="EMBL/GenBank/DDBJ databases">
        <authorList>
            <person name="Keele B.F."/>
        </authorList>
    </citation>
    <scope>NUCLEOTIDE SEQUENCE [LARGE SCALE GENOMIC DNA]</scope>
    <source>
        <strain evidence="8 9">D13</strain>
    </source>
</reference>
<keyword evidence="3 6" id="KW-0564">Palmitate</keyword>
<evidence type="ECO:0000259" key="7">
    <source>
        <dbReference type="Pfam" id="PF13525"/>
    </source>
</evidence>
<dbReference type="OrthoDB" id="9779191at2"/>
<comment type="subcellular location">
    <subcellularLocation>
        <location evidence="6">Cell outer membrane</location>
        <topology evidence="6">Lipid-anchor</topology>
    </subcellularLocation>
</comment>
<dbReference type="EMBL" id="CP027860">
    <property type="protein sequence ID" value="AVP98803.1"/>
    <property type="molecule type" value="Genomic_DNA"/>
</dbReference>
<dbReference type="GO" id="GO:0051205">
    <property type="term" value="P:protein insertion into membrane"/>
    <property type="evidence" value="ECO:0007669"/>
    <property type="project" value="UniProtKB-UniRule"/>
</dbReference>
<dbReference type="NCBIfam" id="TIGR03302">
    <property type="entry name" value="OM_YfiO"/>
    <property type="match status" value="1"/>
</dbReference>
<dbReference type="GO" id="GO:0043165">
    <property type="term" value="P:Gram-negative-bacterium-type cell outer membrane assembly"/>
    <property type="evidence" value="ECO:0007669"/>
    <property type="project" value="UniProtKB-UniRule"/>
</dbReference>
<evidence type="ECO:0000256" key="6">
    <source>
        <dbReference type="HAMAP-Rule" id="MF_00922"/>
    </source>
</evidence>
<keyword evidence="1 6" id="KW-0732">Signal</keyword>
<evidence type="ECO:0000256" key="3">
    <source>
        <dbReference type="ARBA" id="ARBA00023139"/>
    </source>
</evidence>
<comment type="subunit">
    <text evidence="6">Part of the Bam complex.</text>
</comment>
<dbReference type="PANTHER" id="PTHR37423">
    <property type="entry name" value="SOLUBLE LYTIC MUREIN TRANSGLYCOSYLASE-RELATED"/>
    <property type="match status" value="1"/>
</dbReference>
<gene>
    <name evidence="6" type="primary">bamD</name>
    <name evidence="8" type="ORF">C7S18_17155</name>
</gene>